<feature type="domain" description="Rhodopsin" evidence="7">
    <location>
        <begin position="36"/>
        <end position="277"/>
    </location>
</feature>
<dbReference type="AlphaFoldDB" id="A0A2P8A0V5"/>
<keyword evidence="3 6" id="KW-1133">Transmembrane helix</keyword>
<feature type="transmembrane region" description="Helical" evidence="6">
    <location>
        <begin position="214"/>
        <end position="238"/>
    </location>
</feature>
<dbReference type="PANTHER" id="PTHR33048">
    <property type="entry name" value="PTH11-LIKE INTEGRAL MEMBRANE PROTEIN (AFU_ORTHOLOGUE AFUA_5G11245)"/>
    <property type="match status" value="1"/>
</dbReference>
<evidence type="ECO:0000313" key="8">
    <source>
        <dbReference type="EMBL" id="PSK54092.1"/>
    </source>
</evidence>
<evidence type="ECO:0000313" key="9">
    <source>
        <dbReference type="Proteomes" id="UP000243723"/>
    </source>
</evidence>
<dbReference type="Proteomes" id="UP000243723">
    <property type="component" value="Unassembled WGS sequence"/>
</dbReference>
<feature type="transmembrane region" description="Helical" evidence="6">
    <location>
        <begin position="250"/>
        <end position="270"/>
    </location>
</feature>
<dbReference type="PANTHER" id="PTHR33048:SF165">
    <property type="entry name" value="INTEGRAL MEMBRANE PROTEIN"/>
    <property type="match status" value="1"/>
</dbReference>
<feature type="transmembrane region" description="Helical" evidence="6">
    <location>
        <begin position="20"/>
        <end position="39"/>
    </location>
</feature>
<sequence length="365" mass="41374">MVQEPQVAPGIQHHGRVVMWATWPQTVLGIMVILLRCIFAGTNNGRWRWDCYWAVIALCLSVAAQIFLTLGCIEGIGEHIWDLSSLTQAGYAIRWYWISALTCIWAVTFAKVAIVSLLLSVWCPWQTKRRIFLHVVWISNVIWTAVQTYLTFSQCSPRERIWNYGITTGDCNLRPLALNWGYFIGAWSVMTDIVLALYPILIMRDIKADRKTKIGFCLLMSGGFISAIASVMRTWYLYKMTLNFDTTHDSLASTICGGSELWLILILSSIPPLKPFFLRILNRKDNSQFGDTIPSGSTGETIERKVSQAPRLDELDLRQVSSDEMAMAEQGLSQKKNWMGGITMRSSVWMTSRPSTRPQTRNGTT</sequence>
<dbReference type="InterPro" id="IPR049326">
    <property type="entry name" value="Rhodopsin_dom_fungi"/>
</dbReference>
<dbReference type="EMBL" id="NHZQ01000087">
    <property type="protein sequence ID" value="PSK54092.1"/>
    <property type="molecule type" value="Genomic_DNA"/>
</dbReference>
<dbReference type="GO" id="GO:0016020">
    <property type="term" value="C:membrane"/>
    <property type="evidence" value="ECO:0007669"/>
    <property type="project" value="UniProtKB-SubCell"/>
</dbReference>
<comment type="similarity">
    <text evidence="5">Belongs to the SAT4 family.</text>
</comment>
<name>A0A2P8A0V5_9PEZI</name>
<accession>A0A2P8A0V5</accession>
<protein>
    <recommendedName>
        <fullName evidence="7">Rhodopsin domain-containing protein</fullName>
    </recommendedName>
</protein>
<evidence type="ECO:0000256" key="2">
    <source>
        <dbReference type="ARBA" id="ARBA00022692"/>
    </source>
</evidence>
<keyword evidence="9" id="KW-1185">Reference proteome</keyword>
<evidence type="ECO:0000256" key="1">
    <source>
        <dbReference type="ARBA" id="ARBA00004141"/>
    </source>
</evidence>
<evidence type="ECO:0000256" key="4">
    <source>
        <dbReference type="ARBA" id="ARBA00023136"/>
    </source>
</evidence>
<keyword evidence="4 6" id="KW-0472">Membrane</keyword>
<gene>
    <name evidence="8" type="ORF">B9Z65_7898</name>
</gene>
<comment type="subcellular location">
    <subcellularLocation>
        <location evidence="1">Membrane</location>
        <topology evidence="1">Multi-pass membrane protein</topology>
    </subcellularLocation>
</comment>
<proteinExistence type="inferred from homology"/>
<dbReference type="InterPro" id="IPR052337">
    <property type="entry name" value="SAT4-like"/>
</dbReference>
<feature type="transmembrane region" description="Helical" evidence="6">
    <location>
        <begin position="96"/>
        <end position="119"/>
    </location>
</feature>
<evidence type="ECO:0000256" key="5">
    <source>
        <dbReference type="ARBA" id="ARBA00038359"/>
    </source>
</evidence>
<evidence type="ECO:0000256" key="3">
    <source>
        <dbReference type="ARBA" id="ARBA00022989"/>
    </source>
</evidence>
<feature type="transmembrane region" description="Helical" evidence="6">
    <location>
        <begin position="51"/>
        <end position="76"/>
    </location>
</feature>
<evidence type="ECO:0000259" key="7">
    <source>
        <dbReference type="Pfam" id="PF20684"/>
    </source>
</evidence>
<evidence type="ECO:0000256" key="6">
    <source>
        <dbReference type="SAM" id="Phobius"/>
    </source>
</evidence>
<feature type="transmembrane region" description="Helical" evidence="6">
    <location>
        <begin position="131"/>
        <end position="150"/>
    </location>
</feature>
<dbReference type="Pfam" id="PF20684">
    <property type="entry name" value="Fung_rhodopsin"/>
    <property type="match status" value="1"/>
</dbReference>
<reference evidence="8 9" key="1">
    <citation type="submission" date="2017-05" db="EMBL/GenBank/DDBJ databases">
        <title>Draft genome sequence of Elsinoe australis.</title>
        <authorList>
            <person name="Cheng Q."/>
        </authorList>
    </citation>
    <scope>NUCLEOTIDE SEQUENCE [LARGE SCALE GENOMIC DNA]</scope>
    <source>
        <strain evidence="8 9">NL1</strain>
    </source>
</reference>
<comment type="caution">
    <text evidence="8">The sequence shown here is derived from an EMBL/GenBank/DDBJ whole genome shotgun (WGS) entry which is preliminary data.</text>
</comment>
<feature type="transmembrane region" description="Helical" evidence="6">
    <location>
        <begin position="180"/>
        <end position="202"/>
    </location>
</feature>
<organism evidence="8 9">
    <name type="scientific">Elsinoe australis</name>
    <dbReference type="NCBI Taxonomy" id="40998"/>
    <lineage>
        <taxon>Eukaryota</taxon>
        <taxon>Fungi</taxon>
        <taxon>Dikarya</taxon>
        <taxon>Ascomycota</taxon>
        <taxon>Pezizomycotina</taxon>
        <taxon>Dothideomycetes</taxon>
        <taxon>Dothideomycetidae</taxon>
        <taxon>Myriangiales</taxon>
        <taxon>Elsinoaceae</taxon>
        <taxon>Elsinoe</taxon>
    </lineage>
</organism>
<keyword evidence="2 6" id="KW-0812">Transmembrane</keyword>
<dbReference type="OrthoDB" id="3934549at2759"/>